<feature type="transmembrane region" description="Helical" evidence="6">
    <location>
        <begin position="96"/>
        <end position="118"/>
    </location>
</feature>
<dbReference type="SUPFAM" id="SSF103473">
    <property type="entry name" value="MFS general substrate transporter"/>
    <property type="match status" value="1"/>
</dbReference>
<keyword evidence="5 6" id="KW-0472">Membrane</keyword>
<keyword evidence="3 6" id="KW-0812">Transmembrane</keyword>
<dbReference type="AlphaFoldDB" id="A0AA38UDA4"/>
<evidence type="ECO:0000259" key="7">
    <source>
        <dbReference type="PROSITE" id="PS50850"/>
    </source>
</evidence>
<dbReference type="GO" id="GO:0022857">
    <property type="term" value="F:transmembrane transporter activity"/>
    <property type="evidence" value="ECO:0007669"/>
    <property type="project" value="InterPro"/>
</dbReference>
<dbReference type="Proteomes" id="UP001163846">
    <property type="component" value="Unassembled WGS sequence"/>
</dbReference>
<keyword evidence="9" id="KW-1185">Reference proteome</keyword>
<protein>
    <submittedName>
        <fullName evidence="8">Major facilitator superfamily domain-containing protein</fullName>
    </submittedName>
</protein>
<dbReference type="Pfam" id="PF07690">
    <property type="entry name" value="MFS_1"/>
    <property type="match status" value="1"/>
</dbReference>
<dbReference type="PANTHER" id="PTHR23504:SF15">
    <property type="entry name" value="MAJOR FACILITATOR SUPERFAMILY (MFS) PROFILE DOMAIN-CONTAINING PROTEIN"/>
    <property type="match status" value="1"/>
</dbReference>
<sequence>MTHSDLELRSLRGRTITPLPKAQVFIVIMLQITEPLSATVIYPFINQLVISTGITGGDERKSGYYAGIIESVFFFSESLTTMLWGRASDRYGRRPVLLLGPLGLAVATSLFGLSTNYWTLIMFRSLQGVFNGNIGVTKTVLAELSDSTNMATAFSFTPVMWQVGVTIGCSLGGALSNPEKHWPHSSIGKSSLLRDHPYLLPCAITGLISVFVFLVGFIGLKETRAGKDPAVLEGSPRVSFASSAEYPTSSATKEIKKRACSRLNSGFKPRSQETGTTLETRTAAELESQTIPHYGSTAQYRPVASRPQSTSEETLVGIDDRRLKNADSLKSDISFYTLLTSEDILRPLSSLALLSSLDTSLSVLIPITYTTSVENGGLGLTAMQVGSLLSIGGAASLVFSATCIRPLVRYFGVWKMHFVGMSTLLVGFTSIIMASLAAKRAGYADRLTWMFIIIQYASYIILPVAFTTAQMFVVNGAPSKDALGTTNGVVQSARTLARTIAPVCVMSLFSVSKEYNILDGQLSYAVCLLITVCGLRNIFKLPRELSRL</sequence>
<evidence type="ECO:0000256" key="4">
    <source>
        <dbReference type="ARBA" id="ARBA00022989"/>
    </source>
</evidence>
<feature type="transmembrane region" description="Helical" evidence="6">
    <location>
        <begin position="449"/>
        <end position="474"/>
    </location>
</feature>
<evidence type="ECO:0000256" key="3">
    <source>
        <dbReference type="ARBA" id="ARBA00022692"/>
    </source>
</evidence>
<reference evidence="8" key="1">
    <citation type="submission" date="2022-08" db="EMBL/GenBank/DDBJ databases">
        <authorList>
            <consortium name="DOE Joint Genome Institute"/>
            <person name="Min B."/>
            <person name="Riley R."/>
            <person name="Sierra-Patev S."/>
            <person name="Naranjo-Ortiz M."/>
            <person name="Looney B."/>
            <person name="Konkel Z."/>
            <person name="Slot J.C."/>
            <person name="Sakamoto Y."/>
            <person name="Steenwyk J.L."/>
            <person name="Rokas A."/>
            <person name="Carro J."/>
            <person name="Camarero S."/>
            <person name="Ferreira P."/>
            <person name="Molpeceres G."/>
            <person name="Ruiz-Duenas F.J."/>
            <person name="Serrano A."/>
            <person name="Henrissat B."/>
            <person name="Drula E."/>
            <person name="Hughes K.W."/>
            <person name="Mata J.L."/>
            <person name="Ishikawa N.K."/>
            <person name="Vargas-Isla R."/>
            <person name="Ushijima S."/>
            <person name="Smith C.A."/>
            <person name="Ahrendt S."/>
            <person name="Andreopoulos W."/>
            <person name="He G."/>
            <person name="Labutti K."/>
            <person name="Lipzen A."/>
            <person name="Ng V."/>
            <person name="Sandor L."/>
            <person name="Barry K."/>
            <person name="Martinez A.T."/>
            <person name="Xiao Y."/>
            <person name="Gibbons J.G."/>
            <person name="Terashima K."/>
            <person name="Hibbett D.S."/>
            <person name="Grigoriev I.V."/>
        </authorList>
    </citation>
    <scope>NUCLEOTIDE SEQUENCE</scope>
    <source>
        <strain evidence="8">TFB9207</strain>
    </source>
</reference>
<keyword evidence="4 6" id="KW-1133">Transmembrane helix</keyword>
<feature type="domain" description="Major facilitator superfamily (MFS) profile" evidence="7">
    <location>
        <begin position="23"/>
        <end position="546"/>
    </location>
</feature>
<dbReference type="InterPro" id="IPR020846">
    <property type="entry name" value="MFS_dom"/>
</dbReference>
<dbReference type="GO" id="GO:0016020">
    <property type="term" value="C:membrane"/>
    <property type="evidence" value="ECO:0007669"/>
    <property type="project" value="UniProtKB-SubCell"/>
</dbReference>
<feature type="transmembrane region" description="Helical" evidence="6">
    <location>
        <begin position="416"/>
        <end position="437"/>
    </location>
</feature>
<proteinExistence type="predicted"/>
<name>A0AA38UDA4_9AGAR</name>
<organism evidence="8 9">
    <name type="scientific">Lentinula raphanica</name>
    <dbReference type="NCBI Taxonomy" id="153919"/>
    <lineage>
        <taxon>Eukaryota</taxon>
        <taxon>Fungi</taxon>
        <taxon>Dikarya</taxon>
        <taxon>Basidiomycota</taxon>
        <taxon>Agaricomycotina</taxon>
        <taxon>Agaricomycetes</taxon>
        <taxon>Agaricomycetidae</taxon>
        <taxon>Agaricales</taxon>
        <taxon>Marasmiineae</taxon>
        <taxon>Omphalotaceae</taxon>
        <taxon>Lentinula</taxon>
    </lineage>
</organism>
<dbReference type="Gene3D" id="1.20.1250.20">
    <property type="entry name" value="MFS general substrate transporter like domains"/>
    <property type="match status" value="1"/>
</dbReference>
<gene>
    <name evidence="8" type="ORF">F5878DRAFT_631400</name>
</gene>
<comment type="subcellular location">
    <subcellularLocation>
        <location evidence="1">Membrane</location>
        <topology evidence="1">Multi-pass membrane protein</topology>
    </subcellularLocation>
</comment>
<dbReference type="PANTHER" id="PTHR23504">
    <property type="entry name" value="MAJOR FACILITATOR SUPERFAMILY DOMAIN-CONTAINING PROTEIN 10"/>
    <property type="match status" value="1"/>
</dbReference>
<feature type="transmembrane region" description="Helical" evidence="6">
    <location>
        <begin position="521"/>
        <end position="539"/>
    </location>
</feature>
<feature type="transmembrane region" description="Helical" evidence="6">
    <location>
        <begin position="381"/>
        <end position="404"/>
    </location>
</feature>
<accession>A0AA38UDA4</accession>
<dbReference type="InterPro" id="IPR036259">
    <property type="entry name" value="MFS_trans_sf"/>
</dbReference>
<evidence type="ECO:0000313" key="8">
    <source>
        <dbReference type="EMBL" id="KAJ3834077.1"/>
    </source>
</evidence>
<dbReference type="InterPro" id="IPR011701">
    <property type="entry name" value="MFS"/>
</dbReference>
<evidence type="ECO:0000256" key="5">
    <source>
        <dbReference type="ARBA" id="ARBA00023136"/>
    </source>
</evidence>
<evidence type="ECO:0000256" key="1">
    <source>
        <dbReference type="ARBA" id="ARBA00004141"/>
    </source>
</evidence>
<comment type="caution">
    <text evidence="8">The sequence shown here is derived from an EMBL/GenBank/DDBJ whole genome shotgun (WGS) entry which is preliminary data.</text>
</comment>
<feature type="transmembrane region" description="Helical" evidence="6">
    <location>
        <begin position="198"/>
        <end position="220"/>
    </location>
</feature>
<keyword evidence="2" id="KW-0813">Transport</keyword>
<evidence type="ECO:0000256" key="6">
    <source>
        <dbReference type="SAM" id="Phobius"/>
    </source>
</evidence>
<evidence type="ECO:0000313" key="9">
    <source>
        <dbReference type="Proteomes" id="UP001163846"/>
    </source>
</evidence>
<dbReference type="EMBL" id="MU806586">
    <property type="protein sequence ID" value="KAJ3834077.1"/>
    <property type="molecule type" value="Genomic_DNA"/>
</dbReference>
<dbReference type="PROSITE" id="PS50850">
    <property type="entry name" value="MFS"/>
    <property type="match status" value="1"/>
</dbReference>
<evidence type="ECO:0000256" key="2">
    <source>
        <dbReference type="ARBA" id="ARBA00022448"/>
    </source>
</evidence>